<dbReference type="GO" id="GO:0005886">
    <property type="term" value="C:plasma membrane"/>
    <property type="evidence" value="ECO:0007669"/>
    <property type="project" value="UniProtKB-SubCell"/>
</dbReference>
<dbReference type="Pfam" id="PF02080">
    <property type="entry name" value="TrkA_C"/>
    <property type="match status" value="1"/>
</dbReference>
<comment type="caution">
    <text evidence="10">The sequence shown here is derived from an EMBL/GenBank/DDBJ whole genome shotgun (WGS) entry which is preliminary data.</text>
</comment>
<dbReference type="GO" id="GO:0008324">
    <property type="term" value="F:monoatomic cation transmembrane transporter activity"/>
    <property type="evidence" value="ECO:0007669"/>
    <property type="project" value="InterPro"/>
</dbReference>
<dbReference type="Gene3D" id="3.30.70.1450">
    <property type="entry name" value="Regulator of K+ conductance, C-terminal domain"/>
    <property type="match status" value="1"/>
</dbReference>
<feature type="transmembrane region" description="Helical" evidence="8">
    <location>
        <begin position="480"/>
        <end position="501"/>
    </location>
</feature>
<evidence type="ECO:0000256" key="5">
    <source>
        <dbReference type="ARBA" id="ARBA00022692"/>
    </source>
</evidence>
<evidence type="ECO:0000256" key="1">
    <source>
        <dbReference type="ARBA" id="ARBA00004651"/>
    </source>
</evidence>
<keyword evidence="7 8" id="KW-0472">Membrane</keyword>
<feature type="transmembrane region" description="Helical" evidence="8">
    <location>
        <begin position="550"/>
        <end position="568"/>
    </location>
</feature>
<proteinExistence type="inferred from homology"/>
<feature type="transmembrane region" description="Helical" evidence="8">
    <location>
        <begin position="453"/>
        <end position="474"/>
    </location>
</feature>
<dbReference type="AlphaFoldDB" id="G9ZCL6"/>
<evidence type="ECO:0000259" key="9">
    <source>
        <dbReference type="PROSITE" id="PS51202"/>
    </source>
</evidence>
<sequence length="569" mass="61128">MEDNMHWLTQLFTQTNSVAYTAVIYALVIFSGAAFGRLRIFGITFGVTIVLFTGIIISYLGFTVNEHTAHFVREFGLILFVYTIGLQVGPGFFASFQKEGLKLNLLMLIVVIADILIVLAYYFAGSAPLHELIGVMQGAVTNTPGLGAAQQTLTNLVGDGQQAVQMAAGYAAAYPGGVMGLIAAMFIIKYAFGINVLAEKRLTLRRLRAGTSVVTRIALQVSNPMLENQTIGDIRRTMPFSFAISRISRDGNIELADEQTQVHVGNILLIIARDDEVDRLVTLIGSPTSSSIFSDSPKSASPAYITSMRINVTQSGVCNKKLSSLNIHERYGVNISRVMRAGIEFIPDRNTRLQFGDSITVIGDEAHIKTAVAAFGNSKRDLQIPHIAELFLGITLGIILGAIPIPIPGVPVPVKLGLAGGPLVVAILISRYGGRFSVTHYVSQSANLMVRELGLALFLASVGLSVGPAFFAALKDGDGLYWMTLGIVITLVPLLIAGFTARLWGKLTFPEICGLLTGSHTGAPVLPFACEISQSDEAALKYAAVYPLTTFMRIMVGQVLIVLLFRAAA</sequence>
<dbReference type="PROSITE" id="PS51202">
    <property type="entry name" value="RCK_C"/>
    <property type="match status" value="2"/>
</dbReference>
<evidence type="ECO:0000256" key="6">
    <source>
        <dbReference type="ARBA" id="ARBA00022989"/>
    </source>
</evidence>
<dbReference type="SUPFAM" id="SSF116726">
    <property type="entry name" value="TrkA C-terminal domain-like"/>
    <property type="match status" value="2"/>
</dbReference>
<evidence type="ECO:0000313" key="11">
    <source>
        <dbReference type="Proteomes" id="UP000004750"/>
    </source>
</evidence>
<protein>
    <submittedName>
        <fullName evidence="10">TrkA protein</fullName>
    </submittedName>
</protein>
<dbReference type="EMBL" id="AGCM01000024">
    <property type="protein sequence ID" value="EHM55682.1"/>
    <property type="molecule type" value="Genomic_DNA"/>
</dbReference>
<name>G9ZCL6_9GAMM</name>
<dbReference type="Pfam" id="PF06826">
    <property type="entry name" value="Asp-Al_Ex"/>
    <property type="match status" value="2"/>
</dbReference>
<evidence type="ECO:0000256" key="7">
    <source>
        <dbReference type="ARBA" id="ARBA00023136"/>
    </source>
</evidence>
<dbReference type="InterPro" id="IPR050144">
    <property type="entry name" value="AAE_transporter"/>
</dbReference>
<keyword evidence="4" id="KW-1003">Cell membrane</keyword>
<feature type="transmembrane region" description="Helical" evidence="8">
    <location>
        <begin position="387"/>
        <end position="407"/>
    </location>
</feature>
<feature type="transmembrane region" description="Helical" evidence="8">
    <location>
        <begin position="17"/>
        <end position="36"/>
    </location>
</feature>
<dbReference type="HOGENOM" id="CLU_035023_3_1_6"/>
<evidence type="ECO:0000256" key="8">
    <source>
        <dbReference type="SAM" id="Phobius"/>
    </source>
</evidence>
<evidence type="ECO:0000256" key="4">
    <source>
        <dbReference type="ARBA" id="ARBA00022475"/>
    </source>
</evidence>
<evidence type="ECO:0000256" key="2">
    <source>
        <dbReference type="ARBA" id="ARBA00009854"/>
    </source>
</evidence>
<keyword evidence="6 8" id="KW-1133">Transmembrane helix</keyword>
<reference evidence="10 11" key="1">
    <citation type="submission" date="2011-08" db="EMBL/GenBank/DDBJ databases">
        <authorList>
            <person name="Weinstock G."/>
            <person name="Sodergren E."/>
            <person name="Clifton S."/>
            <person name="Fulton L."/>
            <person name="Fulton B."/>
            <person name="Courtney L."/>
            <person name="Fronick C."/>
            <person name="Harrison M."/>
            <person name="Strong C."/>
            <person name="Farmer C."/>
            <person name="Delahaunty K."/>
            <person name="Markovic C."/>
            <person name="Hall O."/>
            <person name="Minx P."/>
            <person name="Tomlinson C."/>
            <person name="Mitreva M."/>
            <person name="Hou S."/>
            <person name="Chen J."/>
            <person name="Wollam A."/>
            <person name="Pepin K.H."/>
            <person name="Johnson M."/>
            <person name="Bhonagiri V."/>
            <person name="Zhang X."/>
            <person name="Suruliraj S."/>
            <person name="Warren W."/>
            <person name="Chinwalla A."/>
            <person name="Mardis E.R."/>
            <person name="Wilson R.K."/>
        </authorList>
    </citation>
    <scope>NUCLEOTIDE SEQUENCE [LARGE SCALE GENOMIC DNA]</scope>
    <source>
        <strain evidence="10 11">F0432</strain>
    </source>
</reference>
<dbReference type="InterPro" id="IPR006512">
    <property type="entry name" value="YidE_YbjL"/>
</dbReference>
<accession>G9ZCL6</accession>
<dbReference type="PATRIC" id="fig|797473.3.peg.409"/>
<feature type="transmembrane region" description="Helical" evidence="8">
    <location>
        <begin position="75"/>
        <end position="96"/>
    </location>
</feature>
<feature type="domain" description="RCK C-terminal" evidence="9">
    <location>
        <begin position="202"/>
        <end position="286"/>
    </location>
</feature>
<dbReference type="InterPro" id="IPR036721">
    <property type="entry name" value="RCK_C_sf"/>
</dbReference>
<gene>
    <name evidence="10" type="ORF">HMPREF9080_00493</name>
</gene>
<keyword evidence="3" id="KW-0813">Transport</keyword>
<dbReference type="PANTHER" id="PTHR30445:SF3">
    <property type="entry name" value="TRANSPORT PROTEIN YIDE-RELATED"/>
    <property type="match status" value="1"/>
</dbReference>
<feature type="transmembrane region" description="Helical" evidence="8">
    <location>
        <begin position="103"/>
        <end position="124"/>
    </location>
</feature>
<dbReference type="STRING" id="797473.HMPREF9080_00493"/>
<feature type="domain" description="RCK C-terminal" evidence="9">
    <location>
        <begin position="293"/>
        <end position="378"/>
    </location>
</feature>
<evidence type="ECO:0000313" key="10">
    <source>
        <dbReference type="EMBL" id="EHM55682.1"/>
    </source>
</evidence>
<organism evidence="10 11">
    <name type="scientific">Cardiobacterium valvarum F0432</name>
    <dbReference type="NCBI Taxonomy" id="797473"/>
    <lineage>
        <taxon>Bacteria</taxon>
        <taxon>Pseudomonadati</taxon>
        <taxon>Pseudomonadota</taxon>
        <taxon>Gammaproteobacteria</taxon>
        <taxon>Cardiobacteriales</taxon>
        <taxon>Cardiobacteriaceae</taxon>
        <taxon>Cardiobacterium</taxon>
    </lineage>
</organism>
<dbReference type="PANTHER" id="PTHR30445">
    <property type="entry name" value="K(+)_H(+) ANTIPORTER SUBUNIT KHTT"/>
    <property type="match status" value="1"/>
</dbReference>
<evidence type="ECO:0000256" key="3">
    <source>
        <dbReference type="ARBA" id="ARBA00022448"/>
    </source>
</evidence>
<feature type="transmembrane region" description="Helical" evidence="8">
    <location>
        <begin position="43"/>
        <end position="63"/>
    </location>
</feature>
<comment type="similarity">
    <text evidence="2">Belongs to the AAE transporter (TC 2.A.81) family.</text>
</comment>
<comment type="subcellular location">
    <subcellularLocation>
        <location evidence="1">Cell membrane</location>
        <topology evidence="1">Multi-pass membrane protein</topology>
    </subcellularLocation>
</comment>
<keyword evidence="5 8" id="KW-0812">Transmembrane</keyword>
<dbReference type="GO" id="GO:0006813">
    <property type="term" value="P:potassium ion transport"/>
    <property type="evidence" value="ECO:0007669"/>
    <property type="project" value="InterPro"/>
</dbReference>
<dbReference type="NCBIfam" id="TIGR01625">
    <property type="entry name" value="YidE_YbjL_dupl"/>
    <property type="match status" value="2"/>
</dbReference>
<dbReference type="Proteomes" id="UP000004750">
    <property type="component" value="Unassembled WGS sequence"/>
</dbReference>
<dbReference type="NCBIfam" id="NF003007">
    <property type="entry name" value="PRK03818.1"/>
    <property type="match status" value="1"/>
</dbReference>
<feature type="transmembrane region" description="Helical" evidence="8">
    <location>
        <begin position="178"/>
        <end position="198"/>
    </location>
</feature>
<dbReference type="InterPro" id="IPR006037">
    <property type="entry name" value="RCK_C"/>
</dbReference>